<dbReference type="EMBL" id="BAABAH010000027">
    <property type="protein sequence ID" value="GAA3836965.1"/>
    <property type="molecule type" value="Genomic_DNA"/>
</dbReference>
<comment type="caution">
    <text evidence="2">The sequence shown here is derived from an EMBL/GenBank/DDBJ whole genome shotgun (WGS) entry which is preliminary data.</text>
</comment>
<sequence length="107" mass="10806">MRKRVLIGAAGVATVAAITAGGVAVAGRGGDDGPQSHQYTPEQARVATRAALAATGGGTANSVETDTENGATYEVEVTKPNGDTVDVRLDEDYQVVVIEGDDDSGDS</sequence>
<evidence type="ECO:0008006" key="4">
    <source>
        <dbReference type="Google" id="ProtNLM"/>
    </source>
</evidence>
<reference evidence="3" key="1">
    <citation type="journal article" date="2019" name="Int. J. Syst. Evol. Microbiol.">
        <title>The Global Catalogue of Microorganisms (GCM) 10K type strain sequencing project: providing services to taxonomists for standard genome sequencing and annotation.</title>
        <authorList>
            <consortium name="The Broad Institute Genomics Platform"/>
            <consortium name="The Broad Institute Genome Sequencing Center for Infectious Disease"/>
            <person name="Wu L."/>
            <person name="Ma J."/>
        </authorList>
    </citation>
    <scope>NUCLEOTIDE SEQUENCE [LARGE SCALE GENOMIC DNA]</scope>
    <source>
        <strain evidence="3">JCM 16953</strain>
    </source>
</reference>
<accession>A0ABP7J847</accession>
<feature type="signal peptide" evidence="1">
    <location>
        <begin position="1"/>
        <end position="26"/>
    </location>
</feature>
<dbReference type="Gene3D" id="3.30.505.20">
    <property type="match status" value="1"/>
</dbReference>
<evidence type="ECO:0000313" key="3">
    <source>
        <dbReference type="Proteomes" id="UP001501821"/>
    </source>
</evidence>
<dbReference type="RefSeq" id="WP_344779066.1">
    <property type="nucleotide sequence ID" value="NZ_BAABAH010000027.1"/>
</dbReference>
<organism evidence="2 3">
    <name type="scientific">Nocardioides panacisoli</name>
    <dbReference type="NCBI Taxonomy" id="627624"/>
    <lineage>
        <taxon>Bacteria</taxon>
        <taxon>Bacillati</taxon>
        <taxon>Actinomycetota</taxon>
        <taxon>Actinomycetes</taxon>
        <taxon>Propionibacteriales</taxon>
        <taxon>Nocardioidaceae</taxon>
        <taxon>Nocardioides</taxon>
    </lineage>
</organism>
<proteinExistence type="predicted"/>
<gene>
    <name evidence="2" type="ORF">GCM10022242_42010</name>
</gene>
<keyword evidence="1" id="KW-0732">Signal</keyword>
<keyword evidence="3" id="KW-1185">Reference proteome</keyword>
<dbReference type="Proteomes" id="UP001501821">
    <property type="component" value="Unassembled WGS sequence"/>
</dbReference>
<evidence type="ECO:0000256" key="1">
    <source>
        <dbReference type="SAM" id="SignalP"/>
    </source>
</evidence>
<evidence type="ECO:0000313" key="2">
    <source>
        <dbReference type="EMBL" id="GAA3836965.1"/>
    </source>
</evidence>
<protein>
    <recommendedName>
        <fullName evidence="4">PepSY domain-containing protein</fullName>
    </recommendedName>
</protein>
<name>A0ABP7J847_9ACTN</name>
<feature type="chain" id="PRO_5047279682" description="PepSY domain-containing protein" evidence="1">
    <location>
        <begin position="27"/>
        <end position="107"/>
    </location>
</feature>